<dbReference type="Gene3D" id="3.40.50.300">
    <property type="entry name" value="P-loop containing nucleotide triphosphate hydrolases"/>
    <property type="match status" value="1"/>
</dbReference>
<accession>A0A518EUL9</accession>
<feature type="coiled-coil region" evidence="7">
    <location>
        <begin position="519"/>
        <end position="592"/>
    </location>
</feature>
<evidence type="ECO:0000259" key="9">
    <source>
        <dbReference type="SMART" id="SM00533"/>
    </source>
</evidence>
<evidence type="ECO:0000313" key="12">
    <source>
        <dbReference type="Proteomes" id="UP000320390"/>
    </source>
</evidence>
<evidence type="ECO:0000259" key="10">
    <source>
        <dbReference type="SMART" id="SM00534"/>
    </source>
</evidence>
<keyword evidence="11" id="KW-0255">Endonuclease</keyword>
<dbReference type="EC" id="3.1.-.-" evidence="11"/>
<keyword evidence="1" id="KW-0699">rRNA-binding</keyword>
<evidence type="ECO:0000256" key="8">
    <source>
        <dbReference type="SAM" id="MobiDB-lite"/>
    </source>
</evidence>
<keyword evidence="3 11" id="KW-0378">Hydrolase</keyword>
<organism evidence="11 12">
    <name type="scientific">Saltatorellus ferox</name>
    <dbReference type="NCBI Taxonomy" id="2528018"/>
    <lineage>
        <taxon>Bacteria</taxon>
        <taxon>Pseudomonadati</taxon>
        <taxon>Planctomycetota</taxon>
        <taxon>Planctomycetia</taxon>
        <taxon>Planctomycetia incertae sedis</taxon>
        <taxon>Saltatorellus</taxon>
    </lineage>
</organism>
<dbReference type="GO" id="GO:0140664">
    <property type="term" value="F:ATP-dependent DNA damage sensor activity"/>
    <property type="evidence" value="ECO:0007669"/>
    <property type="project" value="InterPro"/>
</dbReference>
<gene>
    <name evidence="11" type="primary">mutS2</name>
    <name evidence="11" type="ORF">Poly30_33230</name>
</gene>
<dbReference type="InterPro" id="IPR036187">
    <property type="entry name" value="DNA_mismatch_repair_MutS_sf"/>
</dbReference>
<dbReference type="PANTHER" id="PTHR48466:SF2">
    <property type="entry name" value="OS10G0509000 PROTEIN"/>
    <property type="match status" value="1"/>
</dbReference>
<feature type="region of interest" description="Disordered" evidence="8">
    <location>
        <begin position="66"/>
        <end position="88"/>
    </location>
</feature>
<keyword evidence="4" id="KW-0067">ATP-binding</keyword>
<dbReference type="OrthoDB" id="9808166at2"/>
<dbReference type="InterPro" id="IPR005747">
    <property type="entry name" value="MutS2"/>
</dbReference>
<dbReference type="SUPFAM" id="SSF52540">
    <property type="entry name" value="P-loop containing nucleoside triphosphate hydrolases"/>
    <property type="match status" value="1"/>
</dbReference>
<dbReference type="SMART" id="SM00534">
    <property type="entry name" value="MUTSac"/>
    <property type="match status" value="1"/>
</dbReference>
<feature type="domain" description="DNA mismatch repair proteins mutS family" evidence="10">
    <location>
        <begin position="342"/>
        <end position="527"/>
    </location>
</feature>
<dbReference type="InterPro" id="IPR027417">
    <property type="entry name" value="P-loop_NTPase"/>
</dbReference>
<feature type="domain" description="DNA mismatch repair protein MutS core" evidence="9">
    <location>
        <begin position="20"/>
        <end position="322"/>
    </location>
</feature>
<evidence type="ECO:0000256" key="4">
    <source>
        <dbReference type="ARBA" id="ARBA00022840"/>
    </source>
</evidence>
<dbReference type="GO" id="GO:0030983">
    <property type="term" value="F:mismatched DNA binding"/>
    <property type="evidence" value="ECO:0007669"/>
    <property type="project" value="InterPro"/>
</dbReference>
<dbReference type="GO" id="GO:0016887">
    <property type="term" value="F:ATP hydrolysis activity"/>
    <property type="evidence" value="ECO:0007669"/>
    <property type="project" value="InterPro"/>
</dbReference>
<dbReference type="FunFam" id="3.40.50.300:FF:000830">
    <property type="entry name" value="Endonuclease MutS2"/>
    <property type="match status" value="1"/>
</dbReference>
<dbReference type="GO" id="GO:0045910">
    <property type="term" value="P:negative regulation of DNA recombination"/>
    <property type="evidence" value="ECO:0007669"/>
    <property type="project" value="InterPro"/>
</dbReference>
<evidence type="ECO:0000256" key="6">
    <source>
        <dbReference type="ARBA" id="ARBA00023125"/>
    </source>
</evidence>
<dbReference type="InterPro" id="IPR000432">
    <property type="entry name" value="DNA_mismatch_repair_MutS_C"/>
</dbReference>
<evidence type="ECO:0000256" key="3">
    <source>
        <dbReference type="ARBA" id="ARBA00022801"/>
    </source>
</evidence>
<dbReference type="SUPFAM" id="SSF48334">
    <property type="entry name" value="DNA repair protein MutS, domain III"/>
    <property type="match status" value="1"/>
</dbReference>
<sequence>MKQAIKDREERREAFAAGVLELDDVLGQIAQRAVSSLGRRCLAVIGPRGDDEARAALARVTEMQLRVEQQDAPPMSGVTDPRPESDDGRLDEAKIASIRDFLAANLELKKWTLLREVEAPHLASLMAASPDTRLLLERIERVVDERGRVRSDASSKLERMRQQISSLSASVDQIIRDVMGRADVRASLSDGSVHRRAGRPVLAVKAKSSGRVKGLVHDRSQTGESVFIEPAAAVEAGNRLAEVRADERRETERILIELSRELMEHRSTIEGAALRVGEFEVALASARWAKDTGSRSALQPGDEGATEGLLLRAARHPLLVDQVARGELDEVVPIDLRLGVEFDMLLITGPNTGGKTLALKTAGLFALMTRCGLPVPALDGTTIPLYDGVVADIGDEQEIRQNLSTFASHLVRVRAGLERATPNTLVLLDELGGGTDPDEGGALGTAILERLLTLRSPTLVSTHIGKLKEFAYRHARAENACAEFDHETLSPRYRLMLGTPGESCALIIARRIGLPASVCDVAQLRLDRREGELEDLMKDVRSARMAAEETRLGAEEELAQARERSRRVDERERDLEERIDKLEAEAQKGIEERVRDAMRTLERGRKVIDQLPPQARREMEETLDAMESQLTGATLTERREAFIAGLGKGSLVYLPRYRQRVVVHRVDRERREVVAKLGSMKVKVSFDEVTPYESL</sequence>
<keyword evidence="11" id="KW-0540">Nuclease</keyword>
<protein>
    <submittedName>
        <fullName evidence="11">Endonuclease MutS2</fullName>
        <ecNumber evidence="11">3.1.-.-</ecNumber>
    </submittedName>
</protein>
<evidence type="ECO:0000256" key="7">
    <source>
        <dbReference type="SAM" id="Coils"/>
    </source>
</evidence>
<dbReference type="InterPro" id="IPR045076">
    <property type="entry name" value="MutS"/>
</dbReference>
<dbReference type="AlphaFoldDB" id="A0A518EUL9"/>
<dbReference type="PIRSF" id="PIRSF005814">
    <property type="entry name" value="MutS_YshD"/>
    <property type="match status" value="1"/>
</dbReference>
<dbReference type="NCBIfam" id="TIGR01069">
    <property type="entry name" value="mutS2"/>
    <property type="match status" value="1"/>
</dbReference>
<dbReference type="GO" id="GO:0004519">
    <property type="term" value="F:endonuclease activity"/>
    <property type="evidence" value="ECO:0007669"/>
    <property type="project" value="UniProtKB-KW"/>
</dbReference>
<keyword evidence="5" id="KW-0694">RNA-binding</keyword>
<evidence type="ECO:0000256" key="5">
    <source>
        <dbReference type="ARBA" id="ARBA00022884"/>
    </source>
</evidence>
<dbReference type="PANTHER" id="PTHR48466">
    <property type="entry name" value="OS10G0509000 PROTEIN-RELATED"/>
    <property type="match status" value="1"/>
</dbReference>
<keyword evidence="7" id="KW-0175">Coiled coil</keyword>
<dbReference type="EMBL" id="CP036434">
    <property type="protein sequence ID" value="QDV07790.1"/>
    <property type="molecule type" value="Genomic_DNA"/>
</dbReference>
<dbReference type="Pfam" id="PF00488">
    <property type="entry name" value="MutS_V"/>
    <property type="match status" value="1"/>
</dbReference>
<reference evidence="11 12" key="1">
    <citation type="submission" date="2019-02" db="EMBL/GenBank/DDBJ databases">
        <title>Deep-cultivation of Planctomycetes and their phenomic and genomic characterization uncovers novel biology.</title>
        <authorList>
            <person name="Wiegand S."/>
            <person name="Jogler M."/>
            <person name="Boedeker C."/>
            <person name="Pinto D."/>
            <person name="Vollmers J."/>
            <person name="Rivas-Marin E."/>
            <person name="Kohn T."/>
            <person name="Peeters S.H."/>
            <person name="Heuer A."/>
            <person name="Rast P."/>
            <person name="Oberbeckmann S."/>
            <person name="Bunk B."/>
            <person name="Jeske O."/>
            <person name="Meyerdierks A."/>
            <person name="Storesund J.E."/>
            <person name="Kallscheuer N."/>
            <person name="Luecker S."/>
            <person name="Lage O.M."/>
            <person name="Pohl T."/>
            <person name="Merkel B.J."/>
            <person name="Hornburger P."/>
            <person name="Mueller R.-W."/>
            <person name="Bruemmer F."/>
            <person name="Labrenz M."/>
            <person name="Spormann A.M."/>
            <person name="Op den Camp H."/>
            <person name="Overmann J."/>
            <person name="Amann R."/>
            <person name="Jetten M.S.M."/>
            <person name="Mascher T."/>
            <person name="Medema M.H."/>
            <person name="Devos D.P."/>
            <person name="Kaster A.-K."/>
            <person name="Ovreas L."/>
            <person name="Rohde M."/>
            <person name="Galperin M.Y."/>
            <person name="Jogler C."/>
        </authorList>
    </citation>
    <scope>NUCLEOTIDE SEQUENCE [LARGE SCALE GENOMIC DNA]</scope>
    <source>
        <strain evidence="11 12">Poly30</strain>
    </source>
</reference>
<evidence type="ECO:0000256" key="2">
    <source>
        <dbReference type="ARBA" id="ARBA00022741"/>
    </source>
</evidence>
<evidence type="ECO:0000256" key="1">
    <source>
        <dbReference type="ARBA" id="ARBA00022730"/>
    </source>
</evidence>
<evidence type="ECO:0000313" key="11">
    <source>
        <dbReference type="EMBL" id="QDV07790.1"/>
    </source>
</evidence>
<name>A0A518EUL9_9BACT</name>
<dbReference type="GO" id="GO:0005524">
    <property type="term" value="F:ATP binding"/>
    <property type="evidence" value="ECO:0007669"/>
    <property type="project" value="UniProtKB-KW"/>
</dbReference>
<dbReference type="InterPro" id="IPR007696">
    <property type="entry name" value="DNA_mismatch_repair_MutS_core"/>
</dbReference>
<dbReference type="Proteomes" id="UP000320390">
    <property type="component" value="Chromosome"/>
</dbReference>
<proteinExistence type="predicted"/>
<keyword evidence="12" id="KW-1185">Reference proteome</keyword>
<dbReference type="SMART" id="SM00533">
    <property type="entry name" value="MUTSd"/>
    <property type="match status" value="1"/>
</dbReference>
<dbReference type="GO" id="GO:0019843">
    <property type="term" value="F:rRNA binding"/>
    <property type="evidence" value="ECO:0007669"/>
    <property type="project" value="UniProtKB-KW"/>
</dbReference>
<dbReference type="GO" id="GO:0006298">
    <property type="term" value="P:mismatch repair"/>
    <property type="evidence" value="ECO:0007669"/>
    <property type="project" value="InterPro"/>
</dbReference>
<keyword evidence="6" id="KW-0238">DNA-binding</keyword>
<dbReference type="RefSeq" id="WP_145199311.1">
    <property type="nucleotide sequence ID" value="NZ_CP036434.1"/>
</dbReference>
<keyword evidence="2" id="KW-0547">Nucleotide-binding</keyword>